<dbReference type="AlphaFoldDB" id="A0A848FFF3"/>
<protein>
    <submittedName>
        <fullName evidence="3">Patatin-like phospholipase family protein</fullName>
    </submittedName>
</protein>
<evidence type="ECO:0000313" key="4">
    <source>
        <dbReference type="Proteomes" id="UP000574067"/>
    </source>
</evidence>
<dbReference type="EMBL" id="JABBFW010000013">
    <property type="protein sequence ID" value="NML16880.1"/>
    <property type="molecule type" value="Genomic_DNA"/>
</dbReference>
<evidence type="ECO:0000313" key="3">
    <source>
        <dbReference type="EMBL" id="NML16880.1"/>
    </source>
</evidence>
<dbReference type="Proteomes" id="UP000574067">
    <property type="component" value="Unassembled WGS sequence"/>
</dbReference>
<dbReference type="SUPFAM" id="SSF52151">
    <property type="entry name" value="FabD/lysophospholipase-like"/>
    <property type="match status" value="1"/>
</dbReference>
<feature type="domain" description="PNPLA" evidence="2">
    <location>
        <begin position="65"/>
        <end position="256"/>
    </location>
</feature>
<gene>
    <name evidence="3" type="ORF">HHL10_18015</name>
</gene>
<organism evidence="3 4">
    <name type="scientific">Azohydromonas caseinilytica</name>
    <dbReference type="NCBI Taxonomy" id="2728836"/>
    <lineage>
        <taxon>Bacteria</taxon>
        <taxon>Pseudomonadati</taxon>
        <taxon>Pseudomonadota</taxon>
        <taxon>Betaproteobacteria</taxon>
        <taxon>Burkholderiales</taxon>
        <taxon>Sphaerotilaceae</taxon>
        <taxon>Azohydromonas</taxon>
    </lineage>
</organism>
<sequence length="370" mass="41269">MQRRPDNRAMKPRALRLYAGPAAREHLRRRGLSADDVRIVPAAAGGPKGLVLLPLDRFLFGHWLAQGTQPVHLLGASIGAWRMACACLPDADATFEQLAQDYIHQRYEHAPGKAPATSHVSAVFGAKLIERFGQRGAEVLGHPRYRLHLFTSRGRHPLLRRQCRWRTPLGYAGAFAANALSRRALGSWLERVVFHDARAPALPLHLHDLSTRQVALSAHNLCPALLASCSIPFWLDAVHDIPGAPEGAYWDGGITDYHLHLDYASMGEGLVLYPHFQKSIIPGWLDKSLRHRHRASEQLSNVVVLAPDPDWVRQTLPGGKLPDRDDFKAYAEDVERRIGIWTRAVAESRRLADELAALLERDTIEALPLE</sequence>
<evidence type="ECO:0000256" key="1">
    <source>
        <dbReference type="ARBA" id="ARBA00023098"/>
    </source>
</evidence>
<proteinExistence type="predicted"/>
<name>A0A848FFF3_9BURK</name>
<keyword evidence="1" id="KW-0443">Lipid metabolism</keyword>
<dbReference type="InterPro" id="IPR002641">
    <property type="entry name" value="PNPLA_dom"/>
</dbReference>
<reference evidence="3 4" key="1">
    <citation type="submission" date="2020-04" db="EMBL/GenBank/DDBJ databases">
        <title>Azohydromonas sp. isolated from soil.</title>
        <authorList>
            <person name="Dahal R.H."/>
        </authorList>
    </citation>
    <scope>NUCLEOTIDE SEQUENCE [LARGE SCALE GENOMIC DNA]</scope>
    <source>
        <strain evidence="3 4">G-1-1-14</strain>
    </source>
</reference>
<dbReference type="GO" id="GO:0006629">
    <property type="term" value="P:lipid metabolic process"/>
    <property type="evidence" value="ECO:0007669"/>
    <property type="project" value="UniProtKB-KW"/>
</dbReference>
<accession>A0A848FFF3</accession>
<keyword evidence="4" id="KW-1185">Reference proteome</keyword>
<evidence type="ECO:0000259" key="2">
    <source>
        <dbReference type="Pfam" id="PF01734"/>
    </source>
</evidence>
<dbReference type="InterPro" id="IPR016035">
    <property type="entry name" value="Acyl_Trfase/lysoPLipase"/>
</dbReference>
<dbReference type="Pfam" id="PF01734">
    <property type="entry name" value="Patatin"/>
    <property type="match status" value="1"/>
</dbReference>
<comment type="caution">
    <text evidence="3">The sequence shown here is derived from an EMBL/GenBank/DDBJ whole genome shotgun (WGS) entry which is preliminary data.</text>
</comment>